<gene>
    <name evidence="3" type="ORF">A2527_04015</name>
</gene>
<proteinExistence type="predicted"/>
<name>A0A1F6GF28_9PROT</name>
<evidence type="ECO:0000313" key="4">
    <source>
        <dbReference type="Proteomes" id="UP000178449"/>
    </source>
</evidence>
<sequence length="210" mass="23458">MRSLLIIILIAGFSFSAVAGQTRFCVQCTGQEFYQCRFDTRLSLGSKPARTLCQEYFSLAKNTTCQLSSFAWLTCGYKIPIDIKANEISDQEIKTLRRAGFKGWKYTLVRAPVWLMDNSYEPTKWMIAFFSDPVNRSKEVAKDLKVKTDEAAGRAKEVAKKAKEVAQDARAKAEAVATDARGQIKNASDLAKEKTHEAVSKAKEQAQALK</sequence>
<dbReference type="Proteomes" id="UP000178449">
    <property type="component" value="Unassembled WGS sequence"/>
</dbReference>
<evidence type="ECO:0000256" key="1">
    <source>
        <dbReference type="SAM" id="MobiDB-lite"/>
    </source>
</evidence>
<dbReference type="AlphaFoldDB" id="A0A1F6GF28"/>
<organism evidence="3 4">
    <name type="scientific">Candidatus Lambdaproteobacteria bacterium RIFOXYD2_FULL_50_16</name>
    <dbReference type="NCBI Taxonomy" id="1817772"/>
    <lineage>
        <taxon>Bacteria</taxon>
        <taxon>Pseudomonadati</taxon>
        <taxon>Pseudomonadota</taxon>
        <taxon>Candidatus Lambdaproteobacteria</taxon>
    </lineage>
</organism>
<evidence type="ECO:0000313" key="3">
    <source>
        <dbReference type="EMBL" id="OGG96727.1"/>
    </source>
</evidence>
<feature type="region of interest" description="Disordered" evidence="1">
    <location>
        <begin position="187"/>
        <end position="210"/>
    </location>
</feature>
<dbReference type="EMBL" id="MFNE01000010">
    <property type="protein sequence ID" value="OGG96727.1"/>
    <property type="molecule type" value="Genomic_DNA"/>
</dbReference>
<reference evidence="3 4" key="1">
    <citation type="journal article" date="2016" name="Nat. Commun.">
        <title>Thousands of microbial genomes shed light on interconnected biogeochemical processes in an aquifer system.</title>
        <authorList>
            <person name="Anantharaman K."/>
            <person name="Brown C.T."/>
            <person name="Hug L.A."/>
            <person name="Sharon I."/>
            <person name="Castelle C.J."/>
            <person name="Probst A.J."/>
            <person name="Thomas B.C."/>
            <person name="Singh A."/>
            <person name="Wilkins M.J."/>
            <person name="Karaoz U."/>
            <person name="Brodie E.L."/>
            <person name="Williams K.H."/>
            <person name="Hubbard S.S."/>
            <person name="Banfield J.F."/>
        </authorList>
    </citation>
    <scope>NUCLEOTIDE SEQUENCE [LARGE SCALE GENOMIC DNA]</scope>
</reference>
<evidence type="ECO:0000256" key="2">
    <source>
        <dbReference type="SAM" id="SignalP"/>
    </source>
</evidence>
<accession>A0A1F6GF28</accession>
<comment type="caution">
    <text evidence="3">The sequence shown here is derived from an EMBL/GenBank/DDBJ whole genome shotgun (WGS) entry which is preliminary data.</text>
</comment>
<feature type="signal peptide" evidence="2">
    <location>
        <begin position="1"/>
        <end position="19"/>
    </location>
</feature>
<keyword evidence="2" id="KW-0732">Signal</keyword>
<protein>
    <submittedName>
        <fullName evidence="3">Uncharacterized protein</fullName>
    </submittedName>
</protein>
<feature type="compositionally biased region" description="Basic and acidic residues" evidence="1">
    <location>
        <begin position="190"/>
        <end position="204"/>
    </location>
</feature>
<feature type="chain" id="PRO_5009524689" evidence="2">
    <location>
        <begin position="20"/>
        <end position="210"/>
    </location>
</feature>